<comment type="caution">
    <text evidence="2">The sequence shown here is derived from an EMBL/GenBank/DDBJ whole genome shotgun (WGS) entry which is preliminary data.</text>
</comment>
<dbReference type="CDD" id="cd23763">
    <property type="entry name" value="ASKHA_ATPase_ROK"/>
    <property type="match status" value="1"/>
</dbReference>
<dbReference type="PANTHER" id="PTHR18964:SF149">
    <property type="entry name" value="BIFUNCTIONAL UDP-N-ACETYLGLUCOSAMINE 2-EPIMERASE_N-ACETYLMANNOSAMINE KINASE"/>
    <property type="match status" value="1"/>
</dbReference>
<dbReference type="Gene3D" id="3.30.420.40">
    <property type="match status" value="2"/>
</dbReference>
<dbReference type="InterPro" id="IPR043129">
    <property type="entry name" value="ATPase_NBD"/>
</dbReference>
<evidence type="ECO:0008006" key="4">
    <source>
        <dbReference type="Google" id="ProtNLM"/>
    </source>
</evidence>
<proteinExistence type="inferred from homology"/>
<dbReference type="EMBL" id="LBUP01000007">
    <property type="protein sequence ID" value="KKQ65979.1"/>
    <property type="molecule type" value="Genomic_DNA"/>
</dbReference>
<accession>A0A0G0LX38</accession>
<dbReference type="Proteomes" id="UP000034235">
    <property type="component" value="Unassembled WGS sequence"/>
</dbReference>
<dbReference type="InterPro" id="IPR000600">
    <property type="entry name" value="ROK"/>
</dbReference>
<evidence type="ECO:0000313" key="2">
    <source>
        <dbReference type="EMBL" id="KKQ65979.1"/>
    </source>
</evidence>
<sequence>MYFLFDIGGTKMRFTTSVDNHHINEPLILDTPQNFNQAIQTIKDHLPSLLGNQKIKKAAGGIAGMFDSQKSKLVRSPNLPDFEHQPLKEILEETLQAPVFLENDAAMVGLGEATIGAGKGFDIVAYITISTGVGGVRIVKGKIDTNKFGFEPGHQIINFTHSDHTGNFKVVELESLVSGKSVQKIYNQDPRDITDPDIWNLVSKEIAIGLTNTILHWSPDIVVLGGSVSKSLNIETIKKNAEELLIFPEIPEFRKAVLLDSSGLYGALHFLTSD</sequence>
<comment type="similarity">
    <text evidence="1">Belongs to the ROK (NagC/XylR) family.</text>
</comment>
<dbReference type="SUPFAM" id="SSF53067">
    <property type="entry name" value="Actin-like ATPase domain"/>
    <property type="match status" value="1"/>
</dbReference>
<dbReference type="PANTHER" id="PTHR18964">
    <property type="entry name" value="ROK (REPRESSOR, ORF, KINASE) FAMILY"/>
    <property type="match status" value="1"/>
</dbReference>
<gene>
    <name evidence="2" type="ORF">US86_C0007G0024</name>
</gene>
<protein>
    <recommendedName>
        <fullName evidence="4">ROK family protein</fullName>
    </recommendedName>
</protein>
<evidence type="ECO:0000256" key="1">
    <source>
        <dbReference type="ARBA" id="ARBA00006479"/>
    </source>
</evidence>
<organism evidence="2 3">
    <name type="scientific">Candidatus Daviesbacteria bacterium GW2011_GWA2_38_24</name>
    <dbReference type="NCBI Taxonomy" id="1618422"/>
    <lineage>
        <taxon>Bacteria</taxon>
        <taxon>Candidatus Daviesiibacteriota</taxon>
    </lineage>
</organism>
<dbReference type="AlphaFoldDB" id="A0A0G0LX38"/>
<reference evidence="2 3" key="1">
    <citation type="journal article" date="2015" name="Nature">
        <title>rRNA introns, odd ribosomes, and small enigmatic genomes across a large radiation of phyla.</title>
        <authorList>
            <person name="Brown C.T."/>
            <person name="Hug L.A."/>
            <person name="Thomas B.C."/>
            <person name="Sharon I."/>
            <person name="Castelle C.J."/>
            <person name="Singh A."/>
            <person name="Wilkins M.J."/>
            <person name="Williams K.H."/>
            <person name="Banfield J.F."/>
        </authorList>
    </citation>
    <scope>NUCLEOTIDE SEQUENCE [LARGE SCALE GENOMIC DNA]</scope>
</reference>
<evidence type="ECO:0000313" key="3">
    <source>
        <dbReference type="Proteomes" id="UP000034235"/>
    </source>
</evidence>
<name>A0A0G0LX38_9BACT</name>
<dbReference type="Pfam" id="PF00480">
    <property type="entry name" value="ROK"/>
    <property type="match status" value="1"/>
</dbReference>